<sequence length="284" mass="31979">LKSKSSTGIDELSSKILKFCKDELIIPLLHITNASLSQGHFPTKLKVAKVIPLHKKGKKDDVSNYRPISLIPSTSKIIEKIVLERVLHHLQINNILTSHQHGFRKGKSTITAVVETAEFILDSLEEGKTVSGIFMDLSKAFDCLSHDFILKKLTAMGIQHTVKKWFTSYIKDRSQLVELKHIVHGRSVTSRSRILPVTRGVPQGSVLGPLLFILFTNDLPMFIEPYCHTIMYADDTLLLTANKSAESLEIDTYISVNLALQYCQNHDLVFNEDKTKQLIFGSKK</sequence>
<dbReference type="SUPFAM" id="SSF56672">
    <property type="entry name" value="DNA/RNA polymerases"/>
    <property type="match status" value="1"/>
</dbReference>
<dbReference type="PROSITE" id="PS50878">
    <property type="entry name" value="RT_POL"/>
    <property type="match status" value="1"/>
</dbReference>
<evidence type="ECO:0000259" key="1">
    <source>
        <dbReference type="PROSITE" id="PS50878"/>
    </source>
</evidence>
<feature type="domain" description="Reverse transcriptase" evidence="1">
    <location>
        <begin position="34"/>
        <end position="284"/>
    </location>
</feature>
<proteinExistence type="predicted"/>
<dbReference type="InterPro" id="IPR043502">
    <property type="entry name" value="DNA/RNA_pol_sf"/>
</dbReference>
<feature type="non-terminal residue" evidence="2">
    <location>
        <position position="1"/>
    </location>
</feature>
<dbReference type="PANTHER" id="PTHR33332">
    <property type="entry name" value="REVERSE TRANSCRIPTASE DOMAIN-CONTAINING PROTEIN"/>
    <property type="match status" value="1"/>
</dbReference>
<organism evidence="2">
    <name type="scientific">Cuerna arida</name>
    <dbReference type="NCBI Taxonomy" id="1464854"/>
    <lineage>
        <taxon>Eukaryota</taxon>
        <taxon>Metazoa</taxon>
        <taxon>Ecdysozoa</taxon>
        <taxon>Arthropoda</taxon>
        <taxon>Hexapoda</taxon>
        <taxon>Insecta</taxon>
        <taxon>Pterygota</taxon>
        <taxon>Neoptera</taxon>
        <taxon>Paraneoptera</taxon>
        <taxon>Hemiptera</taxon>
        <taxon>Auchenorrhyncha</taxon>
        <taxon>Membracoidea</taxon>
        <taxon>Cicadellidae</taxon>
        <taxon>Cicadellinae</taxon>
        <taxon>Proconiini</taxon>
        <taxon>Cuerna</taxon>
    </lineage>
</organism>
<dbReference type="CDD" id="cd01650">
    <property type="entry name" value="RT_nLTR_like"/>
    <property type="match status" value="1"/>
</dbReference>
<dbReference type="Pfam" id="PF00078">
    <property type="entry name" value="RVT_1"/>
    <property type="match status" value="1"/>
</dbReference>
<name>A0A1B6FFI9_9HEMI</name>
<reference evidence="2" key="1">
    <citation type="submission" date="2015-11" db="EMBL/GenBank/DDBJ databases">
        <title>De novo transcriptome assembly of four potential Pierce s Disease insect vectors from Arizona vineyards.</title>
        <authorList>
            <person name="Tassone E.E."/>
        </authorList>
    </citation>
    <scope>NUCLEOTIDE SEQUENCE</scope>
</reference>
<dbReference type="InterPro" id="IPR000477">
    <property type="entry name" value="RT_dom"/>
</dbReference>
<evidence type="ECO:0000313" key="2">
    <source>
        <dbReference type="EMBL" id="JAS48955.1"/>
    </source>
</evidence>
<accession>A0A1B6FFI9</accession>
<dbReference type="AlphaFoldDB" id="A0A1B6FFI9"/>
<feature type="non-terminal residue" evidence="2">
    <location>
        <position position="284"/>
    </location>
</feature>
<protein>
    <recommendedName>
        <fullName evidence="1">Reverse transcriptase domain-containing protein</fullName>
    </recommendedName>
</protein>
<dbReference type="EMBL" id="GECZ01020814">
    <property type="protein sequence ID" value="JAS48955.1"/>
    <property type="molecule type" value="Transcribed_RNA"/>
</dbReference>
<dbReference type="GO" id="GO:0071897">
    <property type="term" value="P:DNA biosynthetic process"/>
    <property type="evidence" value="ECO:0007669"/>
    <property type="project" value="UniProtKB-ARBA"/>
</dbReference>
<gene>
    <name evidence="2" type="ORF">g.24150</name>
</gene>